<evidence type="ECO:0000256" key="2">
    <source>
        <dbReference type="ARBA" id="ARBA00022692"/>
    </source>
</evidence>
<keyword evidence="10" id="KW-1185">Reference proteome</keyword>
<dbReference type="AlphaFoldDB" id="A0A8H7MIB3"/>
<dbReference type="EMBL" id="RZGK01000013">
    <property type="protein sequence ID" value="KAF9694357.1"/>
    <property type="molecule type" value="Genomic_DNA"/>
</dbReference>
<proteinExistence type="inferred from homology"/>
<evidence type="ECO:0000313" key="10">
    <source>
        <dbReference type="Proteomes" id="UP000651452"/>
    </source>
</evidence>
<name>A0A8H7MIB3_9PLEO</name>
<dbReference type="PANTHER" id="PTHR33048">
    <property type="entry name" value="PTH11-LIKE INTEGRAL MEMBRANE PROTEIN (AFU_ORTHOLOGUE AFUA_5G11245)"/>
    <property type="match status" value="1"/>
</dbReference>
<dbReference type="Pfam" id="PF20684">
    <property type="entry name" value="Fung_rhodopsin"/>
    <property type="match status" value="1"/>
</dbReference>
<evidence type="ECO:0000256" key="6">
    <source>
        <dbReference type="SAM" id="MobiDB-lite"/>
    </source>
</evidence>
<comment type="subcellular location">
    <subcellularLocation>
        <location evidence="1">Membrane</location>
        <topology evidence="1">Multi-pass membrane protein</topology>
    </subcellularLocation>
</comment>
<protein>
    <recommendedName>
        <fullName evidence="8">Rhodopsin domain-containing protein</fullName>
    </recommendedName>
</protein>
<dbReference type="PANTHER" id="PTHR33048:SF96">
    <property type="entry name" value="INTEGRAL MEMBRANE PROTEIN"/>
    <property type="match status" value="1"/>
</dbReference>
<evidence type="ECO:0000256" key="7">
    <source>
        <dbReference type="SAM" id="Phobius"/>
    </source>
</evidence>
<evidence type="ECO:0000256" key="3">
    <source>
        <dbReference type="ARBA" id="ARBA00022989"/>
    </source>
</evidence>
<evidence type="ECO:0000259" key="8">
    <source>
        <dbReference type="Pfam" id="PF20684"/>
    </source>
</evidence>
<sequence>MVENRGPELQAVCSTMVSLSFVSVVLRVYVRTRIVKAFGWDDFFMVLALLFNVMFATCAIGGIHYGTGRHMKDLSDEAILKAMRYWWYCYIAYCWAMITVKTSIGLFLLRVTIKPLHRWIIYIVMGLTVLTGLVFFFVTLLQCAPLSYFWDKKSQTGWCIDVDVIIALTFLYSAVSVVCDFTFAILPIFLVWNLNMSVKTRILLIPILGMACVASVAVLCRMAYVMDFKNPDFLWATLDIAIWSDVEQGLAITAGSLATLRPLYRKFAAHFGINTTGKGESGKNNTPQWYGGPSTAKESKRKSLFHFGTLMRTEKGADKEEDYGMGNLQPMRLRDDLLEENQVEKSEKGFSSWTVSAGGKSFDEERAVPKLPSGQITMQTDVVQESERRSF</sequence>
<feature type="transmembrane region" description="Helical" evidence="7">
    <location>
        <begin position="12"/>
        <end position="30"/>
    </location>
</feature>
<feature type="transmembrane region" description="Helical" evidence="7">
    <location>
        <begin position="121"/>
        <end position="150"/>
    </location>
</feature>
<feature type="transmembrane region" description="Helical" evidence="7">
    <location>
        <begin position="85"/>
        <end position="109"/>
    </location>
</feature>
<organism evidence="9 10">
    <name type="scientific">Ascochyta lentis</name>
    <dbReference type="NCBI Taxonomy" id="205686"/>
    <lineage>
        <taxon>Eukaryota</taxon>
        <taxon>Fungi</taxon>
        <taxon>Dikarya</taxon>
        <taxon>Ascomycota</taxon>
        <taxon>Pezizomycotina</taxon>
        <taxon>Dothideomycetes</taxon>
        <taxon>Pleosporomycetidae</taxon>
        <taxon>Pleosporales</taxon>
        <taxon>Pleosporineae</taxon>
        <taxon>Didymellaceae</taxon>
        <taxon>Ascochyta</taxon>
    </lineage>
</organism>
<keyword evidence="2 7" id="KW-0812">Transmembrane</keyword>
<evidence type="ECO:0000313" key="9">
    <source>
        <dbReference type="EMBL" id="KAF9694357.1"/>
    </source>
</evidence>
<reference evidence="9" key="1">
    <citation type="submission" date="2018-12" db="EMBL/GenBank/DDBJ databases">
        <authorList>
            <person name="Syme R.A."/>
            <person name="Farfan-Caceres L."/>
            <person name="Lichtenzveig J."/>
        </authorList>
    </citation>
    <scope>NUCLEOTIDE SEQUENCE</scope>
    <source>
        <strain evidence="9">Al4</strain>
    </source>
</reference>
<feature type="transmembrane region" description="Helical" evidence="7">
    <location>
        <begin position="42"/>
        <end position="65"/>
    </location>
</feature>
<feature type="transmembrane region" description="Helical" evidence="7">
    <location>
        <begin position="170"/>
        <end position="191"/>
    </location>
</feature>
<dbReference type="InterPro" id="IPR052337">
    <property type="entry name" value="SAT4-like"/>
</dbReference>
<evidence type="ECO:0000256" key="1">
    <source>
        <dbReference type="ARBA" id="ARBA00004141"/>
    </source>
</evidence>
<feature type="transmembrane region" description="Helical" evidence="7">
    <location>
        <begin position="203"/>
        <end position="224"/>
    </location>
</feature>
<evidence type="ECO:0000256" key="4">
    <source>
        <dbReference type="ARBA" id="ARBA00023136"/>
    </source>
</evidence>
<feature type="compositionally biased region" description="Polar residues" evidence="6">
    <location>
        <begin position="374"/>
        <end position="383"/>
    </location>
</feature>
<keyword evidence="3 7" id="KW-1133">Transmembrane helix</keyword>
<accession>A0A8H7MIB3</accession>
<comment type="similarity">
    <text evidence="5">Belongs to the SAT4 family.</text>
</comment>
<reference evidence="9" key="2">
    <citation type="submission" date="2020-09" db="EMBL/GenBank/DDBJ databases">
        <title>Reference genome assembly for Australian Ascochyta lentis isolate Al4.</title>
        <authorList>
            <person name="Lee R.C."/>
            <person name="Farfan-Caceres L.M."/>
            <person name="Debler J.W."/>
            <person name="Williams A.H."/>
            <person name="Henares B.M."/>
        </authorList>
    </citation>
    <scope>NUCLEOTIDE SEQUENCE</scope>
    <source>
        <strain evidence="9">Al4</strain>
    </source>
</reference>
<dbReference type="InterPro" id="IPR049326">
    <property type="entry name" value="Rhodopsin_dom_fungi"/>
</dbReference>
<dbReference type="Proteomes" id="UP000651452">
    <property type="component" value="Unassembled WGS sequence"/>
</dbReference>
<feature type="region of interest" description="Disordered" evidence="6">
    <location>
        <begin position="364"/>
        <end position="391"/>
    </location>
</feature>
<dbReference type="OrthoDB" id="3923077at2759"/>
<feature type="domain" description="Rhodopsin" evidence="8">
    <location>
        <begin position="26"/>
        <end position="266"/>
    </location>
</feature>
<gene>
    <name evidence="9" type="ORF">EKO04_007452</name>
</gene>
<keyword evidence="4 7" id="KW-0472">Membrane</keyword>
<dbReference type="GO" id="GO:0016020">
    <property type="term" value="C:membrane"/>
    <property type="evidence" value="ECO:0007669"/>
    <property type="project" value="UniProtKB-SubCell"/>
</dbReference>
<evidence type="ECO:0000256" key="5">
    <source>
        <dbReference type="ARBA" id="ARBA00038359"/>
    </source>
</evidence>
<comment type="caution">
    <text evidence="9">The sequence shown here is derived from an EMBL/GenBank/DDBJ whole genome shotgun (WGS) entry which is preliminary data.</text>
</comment>